<dbReference type="Gene3D" id="3.10.180.10">
    <property type="entry name" value="2,3-Dihydroxybiphenyl 1,2-Dioxygenase, domain 1"/>
    <property type="match status" value="2"/>
</dbReference>
<dbReference type="InterPro" id="IPR037523">
    <property type="entry name" value="VOC_core"/>
</dbReference>
<dbReference type="RefSeq" id="WP_009019701.1">
    <property type="nucleotide sequence ID" value="NZ_DS999411.1"/>
</dbReference>
<evidence type="ECO:0000259" key="3">
    <source>
        <dbReference type="PROSITE" id="PS51819"/>
    </source>
</evidence>
<keyword evidence="2" id="KW-0732">Signal</keyword>
<accession>B8KSY1</accession>
<dbReference type="GO" id="GO:0046491">
    <property type="term" value="P:L-methylmalonyl-CoA metabolic process"/>
    <property type="evidence" value="ECO:0007669"/>
    <property type="project" value="TreeGrafter"/>
</dbReference>
<evidence type="ECO:0000313" key="5">
    <source>
        <dbReference type="Proteomes" id="UP000004699"/>
    </source>
</evidence>
<evidence type="ECO:0000256" key="2">
    <source>
        <dbReference type="SAM" id="SignalP"/>
    </source>
</evidence>
<dbReference type="EMBL" id="DS999411">
    <property type="protein sequence ID" value="EED34954.1"/>
    <property type="molecule type" value="Genomic_DNA"/>
</dbReference>
<dbReference type="GO" id="GO:0046872">
    <property type="term" value="F:metal ion binding"/>
    <property type="evidence" value="ECO:0007669"/>
    <property type="project" value="UniProtKB-KW"/>
</dbReference>
<dbReference type="STRING" id="565045.NOR51B_894"/>
<dbReference type="PANTHER" id="PTHR43048:SF3">
    <property type="entry name" value="METHYLMALONYL-COA EPIMERASE, MITOCHONDRIAL"/>
    <property type="match status" value="1"/>
</dbReference>
<feature type="domain" description="VOC" evidence="3">
    <location>
        <begin position="140"/>
        <end position="291"/>
    </location>
</feature>
<proteinExistence type="predicted"/>
<feature type="signal peptide" evidence="2">
    <location>
        <begin position="1"/>
        <end position="24"/>
    </location>
</feature>
<evidence type="ECO:0000313" key="4">
    <source>
        <dbReference type="EMBL" id="EED34954.1"/>
    </source>
</evidence>
<evidence type="ECO:0000256" key="1">
    <source>
        <dbReference type="ARBA" id="ARBA00022723"/>
    </source>
</evidence>
<dbReference type="InterPro" id="IPR051785">
    <property type="entry name" value="MMCE/EMCE_epimerase"/>
</dbReference>
<dbReference type="HOGENOM" id="CLU_598259_0_0_6"/>
<reference evidence="5" key="1">
    <citation type="journal article" date="2013" name="BMC Microbiol.">
        <title>Taxonomy and evolution of bacteriochlorophyll a-containing members of the OM60/NOR5 clade of marine gammaproteobacteria: description of Luminiphilus syltensis gen. nov., sp. nov., reclassification of Haliea rubra as Pseudohaliea rubra gen. nov., comb. nov., and emendation of Chromatocurvus halotolerans.</title>
        <authorList>
            <person name="Spring S."/>
            <person name="Riedel T."/>
            <person name="Sproer C."/>
            <person name="Yan S."/>
            <person name="Harder J."/>
            <person name="Fuchs B.M."/>
        </authorList>
    </citation>
    <scope>NUCLEOTIDE SEQUENCE [LARGE SCALE GENOMIC DNA]</scope>
    <source>
        <strain evidence="5">NOR51-B</strain>
    </source>
</reference>
<gene>
    <name evidence="4" type="ORF">NOR51B_894</name>
</gene>
<dbReference type="InterPro" id="IPR004360">
    <property type="entry name" value="Glyas_Fos-R_dOase_dom"/>
</dbReference>
<dbReference type="SUPFAM" id="SSF54593">
    <property type="entry name" value="Glyoxalase/Bleomycin resistance protein/Dihydroxybiphenyl dioxygenase"/>
    <property type="match status" value="2"/>
</dbReference>
<dbReference type="InterPro" id="IPR029068">
    <property type="entry name" value="Glyas_Bleomycin-R_OHBP_Dase"/>
</dbReference>
<keyword evidence="1" id="KW-0479">Metal-binding</keyword>
<dbReference type="eggNOG" id="COG0346">
    <property type="taxonomic scope" value="Bacteria"/>
</dbReference>
<dbReference type="PANTHER" id="PTHR43048">
    <property type="entry name" value="METHYLMALONYL-COA EPIMERASE"/>
    <property type="match status" value="1"/>
</dbReference>
<dbReference type="OrthoDB" id="9795618at2"/>
<sequence length="457" mass="50198">MRMTVCAVFLLIAAGFFAASSVLAADAQLTRFGPEVYQPSPRVPDIDRRAFFGVAGPGEMVITRGGDAAAADLELADVIISLNEEEVWRSGEARFIDGQARINVALKETNLLRVQSRGYRGEPLTLRVVQPERVSLGIAGRIHFNINTNDYPATREFYRQLGFAKAIGPFPETNTLEMAHSMGMTDTYRLYAELIYIGASDLDPAQLFVPSGRMIDIIHWRDPENRGEAYPSLNRLGISRLVLTTTHLDADLARMASLGVTPLGPAATRADGSRFAIIRDPAGTFVELRQEPGATPRETHGAFVTAINRLVINVSDFERSREFYRLIGFTEGSALPAQLSEPERRAMGFDQPARFTAELIRHEQDGSLIELVEWHTPRDLTPPHPAPINHPGMHRINYATTDIDSDTAALLDAGVEFLSPVVRCCDGDASTMGIVVFKDPDGIFLQLLGAVEPRSTP</sequence>
<name>B8KSY1_9GAMM</name>
<keyword evidence="5" id="KW-1185">Reference proteome</keyword>
<dbReference type="Pfam" id="PF00903">
    <property type="entry name" value="Glyoxalase"/>
    <property type="match status" value="2"/>
</dbReference>
<feature type="domain" description="VOC" evidence="3">
    <location>
        <begin position="306"/>
        <end position="450"/>
    </location>
</feature>
<dbReference type="AlphaFoldDB" id="B8KSY1"/>
<organism evidence="4 5">
    <name type="scientific">Luminiphilus syltensis NOR5-1B</name>
    <dbReference type="NCBI Taxonomy" id="565045"/>
    <lineage>
        <taxon>Bacteria</taxon>
        <taxon>Pseudomonadati</taxon>
        <taxon>Pseudomonadota</taxon>
        <taxon>Gammaproteobacteria</taxon>
        <taxon>Cellvibrionales</taxon>
        <taxon>Halieaceae</taxon>
        <taxon>Luminiphilus</taxon>
    </lineage>
</organism>
<protein>
    <submittedName>
        <fullName evidence="4">Glyoxalase family protein</fullName>
    </submittedName>
</protein>
<dbReference type="Proteomes" id="UP000004699">
    <property type="component" value="Unassembled WGS sequence"/>
</dbReference>
<dbReference type="PROSITE" id="PS51819">
    <property type="entry name" value="VOC"/>
    <property type="match status" value="2"/>
</dbReference>
<dbReference type="GO" id="GO:0004493">
    <property type="term" value="F:methylmalonyl-CoA epimerase activity"/>
    <property type="evidence" value="ECO:0007669"/>
    <property type="project" value="TreeGrafter"/>
</dbReference>
<feature type="chain" id="PRO_5002873537" evidence="2">
    <location>
        <begin position="25"/>
        <end position="457"/>
    </location>
</feature>